<reference evidence="2" key="1">
    <citation type="submission" date="2021-02" db="EMBL/GenBank/DDBJ databases">
        <authorList>
            <person name="Nowell W R."/>
        </authorList>
    </citation>
    <scope>NUCLEOTIDE SEQUENCE</scope>
</reference>
<evidence type="ECO:0000313" key="3">
    <source>
        <dbReference type="Proteomes" id="UP000663870"/>
    </source>
</evidence>
<protein>
    <recommendedName>
        <fullName evidence="1">VWFA domain-containing protein</fullName>
    </recommendedName>
</protein>
<evidence type="ECO:0000259" key="1">
    <source>
        <dbReference type="PROSITE" id="PS50234"/>
    </source>
</evidence>
<dbReference type="SUPFAM" id="SSF53300">
    <property type="entry name" value="vWA-like"/>
    <property type="match status" value="1"/>
</dbReference>
<dbReference type="EMBL" id="CAJNOL010000045">
    <property type="protein sequence ID" value="CAF0783079.1"/>
    <property type="molecule type" value="Genomic_DNA"/>
</dbReference>
<feature type="domain" description="VWFA" evidence="1">
    <location>
        <begin position="11"/>
        <end position="221"/>
    </location>
</feature>
<comment type="caution">
    <text evidence="2">The sequence shown here is derived from an EMBL/GenBank/DDBJ whole genome shotgun (WGS) entry which is preliminary data.</text>
</comment>
<dbReference type="InterPro" id="IPR036465">
    <property type="entry name" value="vWFA_dom_sf"/>
</dbReference>
<organism evidence="2 3">
    <name type="scientific">Rotaria sordida</name>
    <dbReference type="NCBI Taxonomy" id="392033"/>
    <lineage>
        <taxon>Eukaryota</taxon>
        <taxon>Metazoa</taxon>
        <taxon>Spiralia</taxon>
        <taxon>Gnathifera</taxon>
        <taxon>Rotifera</taxon>
        <taxon>Eurotatoria</taxon>
        <taxon>Bdelloidea</taxon>
        <taxon>Philodinida</taxon>
        <taxon>Philodinidae</taxon>
        <taxon>Rotaria</taxon>
    </lineage>
</organism>
<proteinExistence type="predicted"/>
<dbReference type="Gene3D" id="3.40.50.410">
    <property type="entry name" value="von Willebrand factor, type A domain"/>
    <property type="match status" value="1"/>
</dbReference>
<dbReference type="PROSITE" id="PS50234">
    <property type="entry name" value="VWFA"/>
    <property type="match status" value="1"/>
</dbReference>
<keyword evidence="3" id="KW-1185">Reference proteome</keyword>
<sequence length="270" mass="30616">MLQRIMNESMDITFLLVTMKSINFLLSTIRHTISSIINPLIQNNCDIRLALVKFRSDNDSSVPIVHSFTRSVVTFTHWLVTNHESVEQHTQDGAIAIHDALREALNLDWRTTDNDRCHENIVFLITDGFPCQNLVNPTEIQNDDCSCACDDLWAISNEFVNRNLTLVIVGIGPIVGICDSLYGAIAKNTGGEYVPLTNASHVLFLSIQSIITQGYTLSQSFRHIKQEEFEKNSSYHHSIIQQQDQSEIKHCQIMAQKGAWLLDHFHHVNS</sequence>
<evidence type="ECO:0000313" key="2">
    <source>
        <dbReference type="EMBL" id="CAF0783079.1"/>
    </source>
</evidence>
<name>A0A813RLP2_9BILA</name>
<dbReference type="AlphaFoldDB" id="A0A813RLP2"/>
<gene>
    <name evidence="2" type="ORF">JXQ802_LOCUS3326</name>
</gene>
<dbReference type="Proteomes" id="UP000663870">
    <property type="component" value="Unassembled WGS sequence"/>
</dbReference>
<dbReference type="InterPro" id="IPR002035">
    <property type="entry name" value="VWF_A"/>
</dbReference>
<dbReference type="CDD" id="cd00198">
    <property type="entry name" value="vWFA"/>
    <property type="match status" value="1"/>
</dbReference>
<accession>A0A813RLP2</accession>